<gene>
    <name evidence="1" type="ORF">NVS88_19150</name>
</gene>
<reference evidence="1" key="1">
    <citation type="submission" date="2022-08" db="EMBL/GenBank/DDBJ databases">
        <title>Genome analysis of Corynebacteriales strain.</title>
        <authorList>
            <person name="Lee S.D."/>
        </authorList>
    </citation>
    <scope>NUCLEOTIDE SEQUENCE</scope>
    <source>
        <strain evidence="1">D3-21</strain>
    </source>
</reference>
<name>A0A9X4RFI0_9ACTN</name>
<dbReference type="AlphaFoldDB" id="A0A9X4RFI0"/>
<protein>
    <submittedName>
        <fullName evidence="1">PH domain-containing protein</fullName>
    </submittedName>
</protein>
<keyword evidence="2" id="KW-1185">Reference proteome</keyword>
<organism evidence="1 2">
    <name type="scientific">Speluncibacter jeojiensis</name>
    <dbReference type="NCBI Taxonomy" id="2710754"/>
    <lineage>
        <taxon>Bacteria</taxon>
        <taxon>Bacillati</taxon>
        <taxon>Actinomycetota</taxon>
        <taxon>Actinomycetes</taxon>
        <taxon>Mycobacteriales</taxon>
        <taxon>Speluncibacteraceae</taxon>
        <taxon>Speluncibacter</taxon>
    </lineage>
</organism>
<dbReference type="Proteomes" id="UP001152755">
    <property type="component" value="Unassembled WGS sequence"/>
</dbReference>
<comment type="caution">
    <text evidence="1">The sequence shown here is derived from an EMBL/GenBank/DDBJ whole genome shotgun (WGS) entry which is preliminary data.</text>
</comment>
<evidence type="ECO:0000313" key="1">
    <source>
        <dbReference type="EMBL" id="MDG3016673.1"/>
    </source>
</evidence>
<accession>A0A9X4RFI0</accession>
<sequence>MADNDTILYDDGAIRCDERQLTIRRYYPWGDKRIRYTAIDGVERLPLTGVHKARKWRIWGSGDFVHWWNLDTGRPHKDTALVIDVGMRIYPTITPDDPDAVERILTEHIIRA</sequence>
<dbReference type="EMBL" id="JANRHA010000015">
    <property type="protein sequence ID" value="MDG3016673.1"/>
    <property type="molecule type" value="Genomic_DNA"/>
</dbReference>
<proteinExistence type="predicted"/>
<dbReference type="RefSeq" id="WP_277833413.1">
    <property type="nucleotide sequence ID" value="NZ_JAAIVF010000004.1"/>
</dbReference>
<evidence type="ECO:0000313" key="2">
    <source>
        <dbReference type="Proteomes" id="UP001152755"/>
    </source>
</evidence>